<dbReference type="EMBL" id="SDEE01001206">
    <property type="protein sequence ID" value="RXW12545.1"/>
    <property type="molecule type" value="Genomic_DNA"/>
</dbReference>
<dbReference type="OrthoDB" id="10633503at2759"/>
<feature type="compositionally biased region" description="Low complexity" evidence="1">
    <location>
        <begin position="33"/>
        <end position="63"/>
    </location>
</feature>
<accession>A0A4Q2D304</accession>
<keyword evidence="3" id="KW-1185">Reference proteome</keyword>
<reference evidence="2 3" key="1">
    <citation type="submission" date="2019-01" db="EMBL/GenBank/DDBJ databases">
        <title>Draft genome sequence of Psathyrella aberdarensis IHI B618.</title>
        <authorList>
            <person name="Buettner E."/>
            <person name="Kellner H."/>
        </authorList>
    </citation>
    <scope>NUCLEOTIDE SEQUENCE [LARGE SCALE GENOMIC DNA]</scope>
    <source>
        <strain evidence="2 3">IHI B618</strain>
    </source>
</reference>
<organism evidence="2 3">
    <name type="scientific">Candolleomyces aberdarensis</name>
    <dbReference type="NCBI Taxonomy" id="2316362"/>
    <lineage>
        <taxon>Eukaryota</taxon>
        <taxon>Fungi</taxon>
        <taxon>Dikarya</taxon>
        <taxon>Basidiomycota</taxon>
        <taxon>Agaricomycotina</taxon>
        <taxon>Agaricomycetes</taxon>
        <taxon>Agaricomycetidae</taxon>
        <taxon>Agaricales</taxon>
        <taxon>Agaricineae</taxon>
        <taxon>Psathyrellaceae</taxon>
        <taxon>Candolleomyces</taxon>
    </lineage>
</organism>
<feature type="region of interest" description="Disordered" evidence="1">
    <location>
        <begin position="1"/>
        <end position="75"/>
    </location>
</feature>
<evidence type="ECO:0000313" key="3">
    <source>
        <dbReference type="Proteomes" id="UP000290288"/>
    </source>
</evidence>
<proteinExistence type="predicted"/>
<feature type="non-terminal residue" evidence="2">
    <location>
        <position position="154"/>
    </location>
</feature>
<dbReference type="AlphaFoldDB" id="A0A4Q2D304"/>
<evidence type="ECO:0000256" key="1">
    <source>
        <dbReference type="SAM" id="MobiDB-lite"/>
    </source>
</evidence>
<name>A0A4Q2D304_9AGAR</name>
<evidence type="ECO:0000313" key="2">
    <source>
        <dbReference type="EMBL" id="RXW12545.1"/>
    </source>
</evidence>
<protein>
    <submittedName>
        <fullName evidence="2">Uncharacterized protein</fullName>
    </submittedName>
</protein>
<gene>
    <name evidence="2" type="ORF">EST38_g13309</name>
</gene>
<comment type="caution">
    <text evidence="2">The sequence shown here is derived from an EMBL/GenBank/DDBJ whole genome shotgun (WGS) entry which is preliminary data.</text>
</comment>
<dbReference type="Proteomes" id="UP000290288">
    <property type="component" value="Unassembled WGS sequence"/>
</dbReference>
<sequence length="154" mass="16152">MLRTGAAGILRRTAATRPWTPSPAARWSTRYQSTASAPASSNAPQASPSPAEPSAGPSSKSASKPTEAKVSQAMLAKDAKTDELLNKALLEALEDIQNEGTTLDGELFDTIPEPPLTYAPPPLFIPPLTSPLPHAVQGYDGPVLPDPVPPNSKY</sequence>